<name>A0ABR9S8R2_9BURK</name>
<evidence type="ECO:0000313" key="2">
    <source>
        <dbReference type="Proteomes" id="UP000806285"/>
    </source>
</evidence>
<proteinExistence type="predicted"/>
<sequence length="700" mass="77779">MRNFLDWLRPAPGRLQRIALAMVWLLLAVWATGILLAAVQLGTWRQELTRTLTHLNADAYFRARVQNRESVDPEWYRRKATALISATERLQRDTLWTLFLPGSWAAFDRLEEQVQARLAREFGDIVVETVRRELYARASTLTGVALVRRTGDLQAGAECQSPVPRDVERKLAATAEDLPEFVAVTDYVAAVERLDAAVQSFLSLHYSVGHPEQLRQLLAYTLGKDVPGALAGSVRMFQGADEVDVQRSLMLARLQWATRCSLGKAMGALHTRLLNTNDLFALEQGLVERSTGLFEVSARPAAFDRTLERYRAVHALLEDQHALLARGRNDWMRQAKLQLGPAYQDVMRRIERTRLFGPEMVHQLHHQSGAAFAEFRRHFEEAFGSRGQAGIVWVDGEQRFALSGERGALRAGLAGLLQASFMAEEPAPAGRSVRENPNLARVTQEARALAAERARVRAEVLPLFPAQAQPVVARVVDARVAELIYQRAYRTLQSAWPAERKVPFDALLFRQQREQVAHLQAVLKETGAGALGERLEATLDAELARRLAALHDEWQQHPLQDARATDFAAWQGEPLSPAQALGAAPARLEALVQQAQPLLALGSPRLLADASAARWPALQSELQRYQARAGDSSLLRLERYLAALGPDLRRDNCAERLAAAPAPAGDDEIAQRHLQVHQGLSLRCHQLRTQASAPADSAAQ</sequence>
<evidence type="ECO:0000313" key="1">
    <source>
        <dbReference type="EMBL" id="MBE7369424.1"/>
    </source>
</evidence>
<protein>
    <recommendedName>
        <fullName evidence="3">IcmF-related domain-containing protein</fullName>
    </recommendedName>
</protein>
<keyword evidence="2" id="KW-1185">Reference proteome</keyword>
<dbReference type="Proteomes" id="UP000806285">
    <property type="component" value="Unassembled WGS sequence"/>
</dbReference>
<comment type="caution">
    <text evidence="1">The sequence shown here is derived from an EMBL/GenBank/DDBJ whole genome shotgun (WGS) entry which is preliminary data.</text>
</comment>
<accession>A0ABR9S8R2</accession>
<gene>
    <name evidence="1" type="ORF">IM787_17800</name>
</gene>
<evidence type="ECO:0008006" key="3">
    <source>
        <dbReference type="Google" id="ProtNLM"/>
    </source>
</evidence>
<reference evidence="1 2" key="1">
    <citation type="submission" date="2020-10" db="EMBL/GenBank/DDBJ databases">
        <title>Ramlibacter sp. HM2 16S ribosomal RNA gene Genome sequencing and assembly.</title>
        <authorList>
            <person name="Kang M."/>
        </authorList>
    </citation>
    <scope>NUCLEOTIDE SEQUENCE [LARGE SCALE GENOMIC DNA]</scope>
    <source>
        <strain evidence="1 2">HM2</strain>
    </source>
</reference>
<dbReference type="RefSeq" id="WP_193678053.1">
    <property type="nucleotide sequence ID" value="NZ_JADDIV010000005.1"/>
</dbReference>
<organism evidence="1 2">
    <name type="scientific">Ramlibacter pallidus</name>
    <dbReference type="NCBI Taxonomy" id="2780087"/>
    <lineage>
        <taxon>Bacteria</taxon>
        <taxon>Pseudomonadati</taxon>
        <taxon>Pseudomonadota</taxon>
        <taxon>Betaproteobacteria</taxon>
        <taxon>Burkholderiales</taxon>
        <taxon>Comamonadaceae</taxon>
        <taxon>Ramlibacter</taxon>
    </lineage>
</organism>
<dbReference type="EMBL" id="JADDIV010000005">
    <property type="protein sequence ID" value="MBE7369424.1"/>
    <property type="molecule type" value="Genomic_DNA"/>
</dbReference>